<protein>
    <submittedName>
        <fullName evidence="6">Two component transcriptional regulator, LuxR family</fullName>
    </submittedName>
</protein>
<evidence type="ECO:0000256" key="2">
    <source>
        <dbReference type="ARBA" id="ARBA00023125"/>
    </source>
</evidence>
<dbReference type="CDD" id="cd06170">
    <property type="entry name" value="LuxR_C_like"/>
    <property type="match status" value="1"/>
</dbReference>
<feature type="domain" description="Response regulatory" evidence="5">
    <location>
        <begin position="4"/>
        <end position="120"/>
    </location>
</feature>
<dbReference type="InterPro" id="IPR058245">
    <property type="entry name" value="NreC/VraR/RcsB-like_REC"/>
</dbReference>
<dbReference type="SUPFAM" id="SSF52172">
    <property type="entry name" value="CheY-like"/>
    <property type="match status" value="1"/>
</dbReference>
<reference evidence="7" key="1">
    <citation type="submission" date="2017-04" db="EMBL/GenBank/DDBJ databases">
        <authorList>
            <person name="Varghese N."/>
            <person name="Submissions S."/>
        </authorList>
    </citation>
    <scope>NUCLEOTIDE SEQUENCE [LARGE SCALE GENOMIC DNA]</scope>
    <source>
        <strain evidence="7">DSM 16537</strain>
    </source>
</reference>
<dbReference type="Pfam" id="PF00196">
    <property type="entry name" value="GerE"/>
    <property type="match status" value="1"/>
</dbReference>
<dbReference type="GO" id="GO:0000160">
    <property type="term" value="P:phosphorelay signal transduction system"/>
    <property type="evidence" value="ECO:0007669"/>
    <property type="project" value="InterPro"/>
</dbReference>
<keyword evidence="7" id="KW-1185">Reference proteome</keyword>
<evidence type="ECO:0000256" key="3">
    <source>
        <dbReference type="PROSITE-ProRule" id="PRU00169"/>
    </source>
</evidence>
<dbReference type="PROSITE" id="PS50110">
    <property type="entry name" value="RESPONSE_REGULATORY"/>
    <property type="match status" value="1"/>
</dbReference>
<dbReference type="OrthoDB" id="9797341at2"/>
<dbReference type="EMBL" id="LT838813">
    <property type="protein sequence ID" value="SMD45897.1"/>
    <property type="molecule type" value="Genomic_DNA"/>
</dbReference>
<dbReference type="CDD" id="cd17535">
    <property type="entry name" value="REC_NarL-like"/>
    <property type="match status" value="1"/>
</dbReference>
<dbReference type="InterPro" id="IPR011006">
    <property type="entry name" value="CheY-like_superfamily"/>
</dbReference>
<dbReference type="PANTHER" id="PTHR43214">
    <property type="entry name" value="TWO-COMPONENT RESPONSE REGULATOR"/>
    <property type="match status" value="1"/>
</dbReference>
<dbReference type="GO" id="GO:0006355">
    <property type="term" value="P:regulation of DNA-templated transcription"/>
    <property type="evidence" value="ECO:0007669"/>
    <property type="project" value="InterPro"/>
</dbReference>
<accession>A0A1W2HAJ1</accession>
<dbReference type="Pfam" id="PF00072">
    <property type="entry name" value="Response_reg"/>
    <property type="match status" value="1"/>
</dbReference>
<dbReference type="InterPro" id="IPR016032">
    <property type="entry name" value="Sig_transdc_resp-reg_C-effctor"/>
</dbReference>
<sequence length="209" mass="23653">MPVKILIFEDNNNLREGLCQLLMLREEFQIVGNYGEARQAKEIVIKCRPDVVLMDIDMPGINGVEAVRQIREYDLTTQIIMLTVFDDNSHVFDALMAGANGYLLKRNVSDRLVLAIQEVLEGGAPMSPSIARLVINQLHVQKPTNQYMLSEREKEILRSLSKGNSFKLIAADLGISFETVRTHIKRIYDKLHVHSQGEAISKALHEKLV</sequence>
<gene>
    <name evidence="6" type="ORF">SAMN00777080_4570</name>
</gene>
<dbReference type="SUPFAM" id="SSF46894">
    <property type="entry name" value="C-terminal effector domain of the bipartite response regulators"/>
    <property type="match status" value="1"/>
</dbReference>
<evidence type="ECO:0000313" key="7">
    <source>
        <dbReference type="Proteomes" id="UP000192333"/>
    </source>
</evidence>
<keyword evidence="2" id="KW-0238">DNA-binding</keyword>
<dbReference type="AlphaFoldDB" id="A0A1W2HAJ1"/>
<organism evidence="6 7">
    <name type="scientific">Aquiflexum balticum DSM 16537</name>
    <dbReference type="NCBI Taxonomy" id="758820"/>
    <lineage>
        <taxon>Bacteria</taxon>
        <taxon>Pseudomonadati</taxon>
        <taxon>Bacteroidota</taxon>
        <taxon>Cytophagia</taxon>
        <taxon>Cytophagales</taxon>
        <taxon>Cyclobacteriaceae</taxon>
        <taxon>Aquiflexum</taxon>
    </lineage>
</organism>
<dbReference type="PROSITE" id="PS50043">
    <property type="entry name" value="HTH_LUXR_2"/>
    <property type="match status" value="1"/>
</dbReference>
<evidence type="ECO:0000256" key="1">
    <source>
        <dbReference type="ARBA" id="ARBA00022553"/>
    </source>
</evidence>
<evidence type="ECO:0000259" key="4">
    <source>
        <dbReference type="PROSITE" id="PS50043"/>
    </source>
</evidence>
<feature type="domain" description="HTH luxR-type" evidence="4">
    <location>
        <begin position="142"/>
        <end position="207"/>
    </location>
</feature>
<evidence type="ECO:0000259" key="5">
    <source>
        <dbReference type="PROSITE" id="PS50110"/>
    </source>
</evidence>
<dbReference type="Gene3D" id="3.40.50.2300">
    <property type="match status" value="1"/>
</dbReference>
<feature type="modified residue" description="4-aspartylphosphate" evidence="3">
    <location>
        <position position="55"/>
    </location>
</feature>
<dbReference type="RefSeq" id="WP_084122863.1">
    <property type="nucleotide sequence ID" value="NZ_LT838813.1"/>
</dbReference>
<dbReference type="SMART" id="SM00448">
    <property type="entry name" value="REC"/>
    <property type="match status" value="1"/>
</dbReference>
<dbReference type="PRINTS" id="PR00038">
    <property type="entry name" value="HTHLUXR"/>
</dbReference>
<name>A0A1W2HAJ1_9BACT</name>
<dbReference type="Proteomes" id="UP000192333">
    <property type="component" value="Chromosome I"/>
</dbReference>
<dbReference type="GO" id="GO:0003677">
    <property type="term" value="F:DNA binding"/>
    <property type="evidence" value="ECO:0007669"/>
    <property type="project" value="UniProtKB-KW"/>
</dbReference>
<dbReference type="InterPro" id="IPR000792">
    <property type="entry name" value="Tscrpt_reg_LuxR_C"/>
</dbReference>
<proteinExistence type="predicted"/>
<dbReference type="STRING" id="758820.SAMN00777080_4570"/>
<dbReference type="InterPro" id="IPR001789">
    <property type="entry name" value="Sig_transdc_resp-reg_receiver"/>
</dbReference>
<dbReference type="SMART" id="SM00421">
    <property type="entry name" value="HTH_LUXR"/>
    <property type="match status" value="1"/>
</dbReference>
<keyword evidence="1 3" id="KW-0597">Phosphoprotein</keyword>
<dbReference type="InterPro" id="IPR039420">
    <property type="entry name" value="WalR-like"/>
</dbReference>
<evidence type="ECO:0000313" key="6">
    <source>
        <dbReference type="EMBL" id="SMD45897.1"/>
    </source>
</evidence>